<dbReference type="InterPro" id="IPR036691">
    <property type="entry name" value="Endo/exonu/phosph_ase_sf"/>
</dbReference>
<feature type="signal peptide" evidence="2">
    <location>
        <begin position="1"/>
        <end position="32"/>
    </location>
</feature>
<evidence type="ECO:0000256" key="2">
    <source>
        <dbReference type="SAM" id="SignalP"/>
    </source>
</evidence>
<evidence type="ECO:0000259" key="3">
    <source>
        <dbReference type="PROSITE" id="PS51841"/>
    </source>
</evidence>
<feature type="compositionally biased region" description="Low complexity" evidence="1">
    <location>
        <begin position="179"/>
        <end position="193"/>
    </location>
</feature>
<protein>
    <submittedName>
        <fullName evidence="4">Lamin tail domain-containing protein</fullName>
    </submittedName>
</protein>
<keyword evidence="2" id="KW-0732">Signal</keyword>
<dbReference type="PANTHER" id="PTHR42834">
    <property type="entry name" value="ENDONUCLEASE/EXONUCLEASE/PHOSPHATASE FAMILY PROTEIN (AFU_ORTHOLOGUE AFUA_3G09210)"/>
    <property type="match status" value="1"/>
</dbReference>
<dbReference type="CDD" id="cd04486">
    <property type="entry name" value="YhcR_OBF_like"/>
    <property type="match status" value="1"/>
</dbReference>
<name>A0ABV7YMJ9_9ACTN</name>
<sequence length="831" mass="86316">MPFPRLRPLAAVATTVALGVSGVALGSVPATAASADLMLGEVYGGGGNSGAAFTHDFVELVNRGTQPVSLAGLSLQYGAAGGFLGGGSSPGAGSLKVDLTGMVAPGKTFLVQLAAGSGNGAALPPPDQASTAVNLSGTNGKLALVRSTSVLACGNACANDPAVVDFLGYGSANDAEGQPAPATANATSSTRSPGPDTDVNATDFSTGAPTPTNASGTDPGPGDPLEHSIPQIQGLGHLSPDDTKLVKTKGVVSARKFDGYWLQDPTGDGNELTSDGIFVYTEASGAKPNVGQTVEVVGKVDEFRPRSATGPNLNLTELVNSKFTVLAETNDVPAPVLIGPGGREAPGQSTDSGPTTRSDIELPGAEFLPERDAVDFYEALEGMLIEVRDARVVAARNDFGELVVLPGGTVVPASTPSNGVLYAYGRPNSQRLTVDDEIIYQQMPVADVGDTLPGAVSGPLSYDFGMFRIFPTAVPTVRSGGLKKDVFSATPRTDEVTVATFNVENLDPKDPAEKFSRLAETIVDNLGAPDILGLEEVQDNTGAECPNGPSPSCTPDGIVAADQTLAKLVASISAAGGPTYAWREISPRNLTDGGEPTGNIRVAFLFRTDRGVRFVDRPGGSATSAVGVTKIRGKVALTQSPGRIDPTNAAWNSSRKPLAGEFTFRGQTLFVVANHFNSKGGDDSLMGRWQPQQRGSEAQRHQQARAVNAFVQSLLAVDSSARVVVLGDVNDFEFSETTALLEAGDALVDLPQELPAAERYSYVFEGNSQILDHILVSRSLMGVRKPGPWPPAPSPGTGIRAYQIVHVNAEFHDQVSDHDPQVVRLALHVRP</sequence>
<dbReference type="Pfam" id="PF03372">
    <property type="entry name" value="Exo_endo_phos"/>
    <property type="match status" value="1"/>
</dbReference>
<dbReference type="PROSITE" id="PS51841">
    <property type="entry name" value="LTD"/>
    <property type="match status" value="1"/>
</dbReference>
<dbReference type="SUPFAM" id="SSF56219">
    <property type="entry name" value="DNase I-like"/>
    <property type="match status" value="1"/>
</dbReference>
<dbReference type="CDD" id="cd10283">
    <property type="entry name" value="MnuA_DNase1-like"/>
    <property type="match status" value="1"/>
</dbReference>
<feature type="region of interest" description="Disordered" evidence="1">
    <location>
        <begin position="339"/>
        <end position="358"/>
    </location>
</feature>
<feature type="domain" description="LTD" evidence="3">
    <location>
        <begin position="27"/>
        <end position="195"/>
    </location>
</feature>
<comment type="caution">
    <text evidence="4">The sequence shown here is derived from an EMBL/GenBank/DDBJ whole genome shotgun (WGS) entry which is preliminary data.</text>
</comment>
<evidence type="ECO:0000313" key="4">
    <source>
        <dbReference type="EMBL" id="MFC3765951.1"/>
    </source>
</evidence>
<feature type="region of interest" description="Disordered" evidence="1">
    <location>
        <begin position="174"/>
        <end position="242"/>
    </location>
</feature>
<accession>A0ABV7YMJ9</accession>
<feature type="compositionally biased region" description="Polar residues" evidence="1">
    <location>
        <begin position="347"/>
        <end position="357"/>
    </location>
</feature>
<gene>
    <name evidence="4" type="ORF">ACFOUW_34305</name>
</gene>
<dbReference type="Pfam" id="PF00932">
    <property type="entry name" value="LTD"/>
    <property type="match status" value="1"/>
</dbReference>
<dbReference type="RefSeq" id="WP_239553964.1">
    <property type="nucleotide sequence ID" value="NZ_JAFBCM010000001.1"/>
</dbReference>
<feature type="chain" id="PRO_5045495312" evidence="2">
    <location>
        <begin position="33"/>
        <end position="831"/>
    </location>
</feature>
<dbReference type="Proteomes" id="UP001595699">
    <property type="component" value="Unassembled WGS sequence"/>
</dbReference>
<dbReference type="Gene3D" id="3.60.10.10">
    <property type="entry name" value="Endonuclease/exonuclease/phosphatase"/>
    <property type="match status" value="1"/>
</dbReference>
<keyword evidence="5" id="KW-1185">Reference proteome</keyword>
<dbReference type="InterPro" id="IPR001322">
    <property type="entry name" value="Lamin_tail_dom"/>
</dbReference>
<feature type="compositionally biased region" description="Polar residues" evidence="1">
    <location>
        <begin position="199"/>
        <end position="216"/>
    </location>
</feature>
<proteinExistence type="predicted"/>
<dbReference type="InterPro" id="IPR005135">
    <property type="entry name" value="Endo/exonuclease/phosphatase"/>
</dbReference>
<organism evidence="4 5">
    <name type="scientific">Tenggerimyces flavus</name>
    <dbReference type="NCBI Taxonomy" id="1708749"/>
    <lineage>
        <taxon>Bacteria</taxon>
        <taxon>Bacillati</taxon>
        <taxon>Actinomycetota</taxon>
        <taxon>Actinomycetes</taxon>
        <taxon>Propionibacteriales</taxon>
        <taxon>Nocardioidaceae</taxon>
        <taxon>Tenggerimyces</taxon>
    </lineage>
</organism>
<dbReference type="PANTHER" id="PTHR42834:SF1">
    <property type="entry name" value="ENDONUCLEASE_EXONUCLEASE_PHOSPHATASE FAMILY PROTEIN (AFU_ORTHOLOGUE AFUA_3G09210)"/>
    <property type="match status" value="1"/>
</dbReference>
<evidence type="ECO:0000256" key="1">
    <source>
        <dbReference type="SAM" id="MobiDB-lite"/>
    </source>
</evidence>
<reference evidence="5" key="1">
    <citation type="journal article" date="2019" name="Int. J. Syst. Evol. Microbiol.">
        <title>The Global Catalogue of Microorganisms (GCM) 10K type strain sequencing project: providing services to taxonomists for standard genome sequencing and annotation.</title>
        <authorList>
            <consortium name="The Broad Institute Genomics Platform"/>
            <consortium name="The Broad Institute Genome Sequencing Center for Infectious Disease"/>
            <person name="Wu L."/>
            <person name="Ma J."/>
        </authorList>
    </citation>
    <scope>NUCLEOTIDE SEQUENCE [LARGE SCALE GENOMIC DNA]</scope>
    <source>
        <strain evidence="5">CGMCC 4.7241</strain>
    </source>
</reference>
<dbReference type="EMBL" id="JBHRZH010000044">
    <property type="protein sequence ID" value="MFC3765951.1"/>
    <property type="molecule type" value="Genomic_DNA"/>
</dbReference>
<evidence type="ECO:0000313" key="5">
    <source>
        <dbReference type="Proteomes" id="UP001595699"/>
    </source>
</evidence>